<dbReference type="PANTHER" id="PTHR43721:SF22">
    <property type="entry name" value="ELONGATION FACTOR TU, MITOCHONDRIAL"/>
    <property type="match status" value="1"/>
</dbReference>
<proteinExistence type="inferred from homology"/>
<dbReference type="FunFam" id="2.40.30.10:FF:000001">
    <property type="entry name" value="Elongation factor Tu"/>
    <property type="match status" value="1"/>
</dbReference>
<dbReference type="NCBIfam" id="NF000766">
    <property type="entry name" value="PRK00049.1"/>
    <property type="match status" value="1"/>
</dbReference>
<dbReference type="InterPro" id="IPR033720">
    <property type="entry name" value="EFTU_2"/>
</dbReference>
<feature type="binding site" evidence="13">
    <location>
        <position position="26"/>
    </location>
    <ligand>
        <name>Mg(2+)</name>
        <dbReference type="ChEBI" id="CHEBI:18420"/>
    </ligand>
</feature>
<dbReference type="Gene3D" id="2.40.30.10">
    <property type="entry name" value="Translation factors"/>
    <property type="match status" value="2"/>
</dbReference>
<evidence type="ECO:0000313" key="16">
    <source>
        <dbReference type="Proteomes" id="UP000033591"/>
    </source>
</evidence>
<evidence type="ECO:0000256" key="2">
    <source>
        <dbReference type="ARBA" id="ARBA00022723"/>
    </source>
</evidence>
<organism evidence="15 16">
    <name type="scientific">Rickettsia rhipicephali str. Ect</name>
    <dbReference type="NCBI Taxonomy" id="1359199"/>
    <lineage>
        <taxon>Bacteria</taxon>
        <taxon>Pseudomonadati</taxon>
        <taxon>Pseudomonadota</taxon>
        <taxon>Alphaproteobacteria</taxon>
        <taxon>Rickettsiales</taxon>
        <taxon>Rickettsiaceae</taxon>
        <taxon>Rickettsieae</taxon>
        <taxon>Rickettsia</taxon>
        <taxon>spotted fever group</taxon>
    </lineage>
</organism>
<dbReference type="NCBIfam" id="NF009373">
    <property type="entry name" value="PRK12736.1"/>
    <property type="match status" value="1"/>
</dbReference>
<keyword evidence="2 13" id="KW-0479">Metal-binding</keyword>
<dbReference type="SUPFAM" id="SSF52540">
    <property type="entry name" value="P-loop containing nucleoside triphosphate hydrolases"/>
    <property type="match status" value="1"/>
</dbReference>
<evidence type="ECO:0000256" key="7">
    <source>
        <dbReference type="ARBA" id="ARBA00022917"/>
    </source>
</evidence>
<accession>A0A0F3PF70</accession>
<feature type="binding site" evidence="13">
    <location>
        <begin position="19"/>
        <end position="26"/>
    </location>
    <ligand>
        <name>GTP</name>
        <dbReference type="ChEBI" id="CHEBI:37565"/>
    </ligand>
</feature>
<dbReference type="InterPro" id="IPR004160">
    <property type="entry name" value="Transl_elong_EFTu/EF1A_C"/>
</dbReference>
<dbReference type="FunFam" id="3.40.50.300:FF:000003">
    <property type="entry name" value="Elongation factor Tu"/>
    <property type="match status" value="1"/>
</dbReference>
<dbReference type="EC" id="3.6.5.3" evidence="13"/>
<evidence type="ECO:0000256" key="10">
    <source>
        <dbReference type="ARBA" id="ARBA00058140"/>
    </source>
</evidence>
<evidence type="ECO:0000256" key="3">
    <source>
        <dbReference type="ARBA" id="ARBA00022741"/>
    </source>
</evidence>
<dbReference type="InterPro" id="IPR004541">
    <property type="entry name" value="Transl_elong_EFTu/EF1A_bac/org"/>
</dbReference>
<dbReference type="CDD" id="cd03697">
    <property type="entry name" value="EFTU_II"/>
    <property type="match status" value="1"/>
</dbReference>
<protein>
    <recommendedName>
        <fullName evidence="9 13">Elongation factor Tu</fullName>
        <shortName evidence="13">EF-Tu</shortName>
        <ecNumber evidence="13">3.6.5.3</ecNumber>
    </recommendedName>
</protein>
<dbReference type="InterPro" id="IPR004161">
    <property type="entry name" value="EFTu-like_2"/>
</dbReference>
<keyword evidence="8 13" id="KW-0342">GTP-binding</keyword>
<evidence type="ECO:0000313" key="15">
    <source>
        <dbReference type="EMBL" id="KJV78938.1"/>
    </source>
</evidence>
<dbReference type="HAMAP" id="MF_00118_B">
    <property type="entry name" value="EF_Tu_B"/>
    <property type="match status" value="1"/>
</dbReference>
<comment type="similarity">
    <text evidence="1 13">Belongs to the TRAFAC class translation factor GTPase superfamily. Classic translation factor GTPase family. EF-Tu/EF-1A subfamily.</text>
</comment>
<evidence type="ECO:0000256" key="1">
    <source>
        <dbReference type="ARBA" id="ARBA00007249"/>
    </source>
</evidence>
<dbReference type="InterPro" id="IPR009000">
    <property type="entry name" value="Transl_B-barrel_sf"/>
</dbReference>
<evidence type="ECO:0000256" key="13">
    <source>
        <dbReference type="HAMAP-Rule" id="MF_00118"/>
    </source>
</evidence>
<keyword evidence="3 13" id="KW-0547">Nucleotide-binding</keyword>
<evidence type="ECO:0000256" key="8">
    <source>
        <dbReference type="ARBA" id="ARBA00023134"/>
    </source>
</evidence>
<dbReference type="AlphaFoldDB" id="A0A0F3PF70"/>
<dbReference type="PROSITE" id="PS00301">
    <property type="entry name" value="G_TR_1"/>
    <property type="match status" value="1"/>
</dbReference>
<evidence type="ECO:0000256" key="6">
    <source>
        <dbReference type="ARBA" id="ARBA00022842"/>
    </source>
</evidence>
<sequence>MAKAKFERTKPHVNIGTIGHVDHGKTSLTAAITIVLAKTGGAQATAYDQIDAAPEEKERGITISTAHVEYETKNRHYAHVDCPGHADYVKNMITGAAQMDGAILVVSAADGPMPQTREHILLAKQVGVPAMVVFLNKVDMVDDPDLLELVEMEVRELLSKYGFPGDEIPIIKGSALQALEGKPEGEEAINELMDAVDSYIPQPVRATDKPFLMPIEDVFSISGRGTVVTGRVESGIIKVGDEIEIVGLKDTQKTTCTGVEMFRKLLDEGQAGDNVGILLRGTKREEVERGQVLAKPGSIKPHDKFEAEVYVLSKEEGGRHTPFTNDYRPQFYFRTTDVTGTIKLPADKQLVMPGDNATFTVELIKPIAMQEGLKFSIREGGRTVGAGVVTKINN</sequence>
<dbReference type="InterPro" id="IPR000795">
    <property type="entry name" value="T_Tr_GTP-bd_dom"/>
</dbReference>
<dbReference type="RefSeq" id="WP_014365538.1">
    <property type="nucleotide sequence ID" value="NZ_LAOC01000001.1"/>
</dbReference>
<dbReference type="Pfam" id="PF03143">
    <property type="entry name" value="GTP_EFTU_D3"/>
    <property type="match status" value="1"/>
</dbReference>
<dbReference type="PROSITE" id="PS51722">
    <property type="entry name" value="G_TR_2"/>
    <property type="match status" value="1"/>
</dbReference>
<evidence type="ECO:0000256" key="12">
    <source>
        <dbReference type="ARBA" id="ARBA00064283"/>
    </source>
</evidence>
<dbReference type="Pfam" id="PF03144">
    <property type="entry name" value="GTP_EFTU_D2"/>
    <property type="match status" value="1"/>
</dbReference>
<comment type="function">
    <text evidence="13">GTP hydrolase that promotes the GTP-dependent binding of aminoacyl-tRNA to the A-site of ribosomes during protein biosynthesis.</text>
</comment>
<dbReference type="GO" id="GO:0000287">
    <property type="term" value="F:magnesium ion binding"/>
    <property type="evidence" value="ECO:0007669"/>
    <property type="project" value="UniProtKB-UniRule"/>
</dbReference>
<dbReference type="Gene3D" id="3.40.50.300">
    <property type="entry name" value="P-loop containing nucleotide triphosphate hydrolases"/>
    <property type="match status" value="1"/>
</dbReference>
<dbReference type="GO" id="GO:0003746">
    <property type="term" value="F:translation elongation factor activity"/>
    <property type="evidence" value="ECO:0007669"/>
    <property type="project" value="UniProtKB-UniRule"/>
</dbReference>
<dbReference type="PANTHER" id="PTHR43721">
    <property type="entry name" value="ELONGATION FACTOR TU-RELATED"/>
    <property type="match status" value="1"/>
</dbReference>
<dbReference type="Pfam" id="PF00009">
    <property type="entry name" value="GTP_EFTU"/>
    <property type="match status" value="1"/>
</dbReference>
<comment type="catalytic activity">
    <reaction evidence="13">
        <text>GTP + H2O = GDP + phosphate + H(+)</text>
        <dbReference type="Rhea" id="RHEA:19669"/>
        <dbReference type="ChEBI" id="CHEBI:15377"/>
        <dbReference type="ChEBI" id="CHEBI:15378"/>
        <dbReference type="ChEBI" id="CHEBI:37565"/>
        <dbReference type="ChEBI" id="CHEBI:43474"/>
        <dbReference type="ChEBI" id="CHEBI:58189"/>
        <dbReference type="EC" id="3.6.5.3"/>
    </reaction>
</comment>
<feature type="binding site" evidence="13">
    <location>
        <begin position="136"/>
        <end position="139"/>
    </location>
    <ligand>
        <name>GTP</name>
        <dbReference type="ChEBI" id="CHEBI:37565"/>
    </ligand>
</feature>
<dbReference type="EMBL" id="LAOC01000001">
    <property type="protein sequence ID" value="KJV78938.1"/>
    <property type="molecule type" value="Genomic_DNA"/>
</dbReference>
<name>A0A0F3PF70_RICRH</name>
<reference evidence="15 16" key="1">
    <citation type="submission" date="2015-01" db="EMBL/GenBank/DDBJ databases">
        <title>Genome Sequencing of Rickettsiales.</title>
        <authorList>
            <person name="Daugherty S.C."/>
            <person name="Su Q."/>
            <person name="Abolude K."/>
            <person name="Beier-Sexton M."/>
            <person name="Carlyon J.A."/>
            <person name="Carter R."/>
            <person name="Day N.P."/>
            <person name="Dumler S.J."/>
            <person name="Dyachenko V."/>
            <person name="Godinez A."/>
            <person name="Kurtti T.J."/>
            <person name="Lichay M."/>
            <person name="Mullins K.E."/>
            <person name="Ott S."/>
            <person name="Pappas-Brown V."/>
            <person name="Paris D.H."/>
            <person name="Patel P."/>
            <person name="Richards A.L."/>
            <person name="Sadzewicz L."/>
            <person name="Sears K."/>
            <person name="Seidman D."/>
            <person name="Sengamalay N."/>
            <person name="Stenos J."/>
            <person name="Tallon L.J."/>
            <person name="Vincent G."/>
            <person name="Fraser C.M."/>
            <person name="Munderloh U."/>
            <person name="Dunning-Hotopp J.C."/>
        </authorList>
    </citation>
    <scope>NUCLEOTIDE SEQUENCE [LARGE SCALE GENOMIC DNA]</scope>
    <source>
        <strain evidence="15 16">Ect</strain>
    </source>
</reference>
<feature type="domain" description="Tr-type G" evidence="14">
    <location>
        <begin position="10"/>
        <end position="204"/>
    </location>
</feature>
<dbReference type="SUPFAM" id="SSF50447">
    <property type="entry name" value="Translation proteins"/>
    <property type="match status" value="1"/>
</dbReference>
<gene>
    <name evidence="13 15" type="primary">tuf</name>
    <name evidence="15" type="ORF">RMAECT_0106</name>
</gene>
<comment type="subunit">
    <text evidence="12">(Microbial infection) Upon infection by bacteriophage Qbeta, part of the viral RNA-dependent RNA polymerase complex, the other subunits are the viral replicase catalytic subunit (AC P14647), host ribosomal protein S1 and EF-Ts.</text>
</comment>
<dbReference type="GO" id="GO:0005737">
    <property type="term" value="C:cytoplasm"/>
    <property type="evidence" value="ECO:0007669"/>
    <property type="project" value="UniProtKB-SubCell"/>
</dbReference>
<evidence type="ECO:0000256" key="5">
    <source>
        <dbReference type="ARBA" id="ARBA00022801"/>
    </source>
</evidence>
<dbReference type="PRINTS" id="PR00315">
    <property type="entry name" value="ELONGATNFCT"/>
</dbReference>
<dbReference type="InterPro" id="IPR005225">
    <property type="entry name" value="Small_GTP-bd"/>
</dbReference>
<dbReference type="SUPFAM" id="SSF50465">
    <property type="entry name" value="EF-Tu/eEF-1alpha/eIF2-gamma C-terminal domain"/>
    <property type="match status" value="1"/>
</dbReference>
<comment type="caution">
    <text evidence="15">The sequence shown here is derived from an EMBL/GenBank/DDBJ whole genome shotgun (WGS) entry which is preliminary data.</text>
</comment>
<evidence type="ECO:0000259" key="14">
    <source>
        <dbReference type="PROSITE" id="PS51722"/>
    </source>
</evidence>
<dbReference type="InterPro" id="IPR041709">
    <property type="entry name" value="EF-Tu_GTP-bd"/>
</dbReference>
<evidence type="ECO:0000256" key="4">
    <source>
        <dbReference type="ARBA" id="ARBA00022768"/>
    </source>
</evidence>
<dbReference type="InterPro" id="IPR031157">
    <property type="entry name" value="G_TR_CS"/>
</dbReference>
<evidence type="ECO:0000256" key="11">
    <source>
        <dbReference type="ARBA" id="ARBA00063778"/>
    </source>
</evidence>
<dbReference type="InterPro" id="IPR050055">
    <property type="entry name" value="EF-Tu_GTPase"/>
</dbReference>
<feature type="binding site" evidence="13">
    <location>
        <begin position="81"/>
        <end position="85"/>
    </location>
    <ligand>
        <name>GTP</name>
        <dbReference type="ChEBI" id="CHEBI:37565"/>
    </ligand>
</feature>
<keyword evidence="7 13" id="KW-0648">Protein biosynthesis</keyword>
<keyword evidence="13" id="KW-0963">Cytoplasm</keyword>
<dbReference type="NCBIfam" id="TIGR00231">
    <property type="entry name" value="small_GTP"/>
    <property type="match status" value="1"/>
</dbReference>
<keyword evidence="6 13" id="KW-0460">Magnesium</keyword>
<dbReference type="NCBIfam" id="TIGR00485">
    <property type="entry name" value="EF-Tu"/>
    <property type="match status" value="1"/>
</dbReference>
<keyword evidence="4 13" id="KW-0251">Elongation factor</keyword>
<dbReference type="GO" id="GO:0003924">
    <property type="term" value="F:GTPase activity"/>
    <property type="evidence" value="ECO:0007669"/>
    <property type="project" value="UniProtKB-UniRule"/>
</dbReference>
<dbReference type="PATRIC" id="fig|1359199.3.peg.102"/>
<evidence type="ECO:0000256" key="9">
    <source>
        <dbReference type="ARBA" id="ARBA00029554"/>
    </source>
</evidence>
<dbReference type="GO" id="GO:0005525">
    <property type="term" value="F:GTP binding"/>
    <property type="evidence" value="ECO:0007669"/>
    <property type="project" value="UniProtKB-UniRule"/>
</dbReference>
<comment type="function">
    <text evidence="10">May play an important regulatory role in cell growth and in the bacterial response to nutrient deprivation.</text>
</comment>
<dbReference type="InterPro" id="IPR009001">
    <property type="entry name" value="Transl_elong_EF1A/Init_IF2_C"/>
</dbReference>
<comment type="subcellular location">
    <subcellularLocation>
        <location evidence="13">Cytoplasm</location>
    </subcellularLocation>
</comment>
<comment type="subunit">
    <text evidence="11">Monomer. Heterotetramer composed of two EF-Ts.EF-Tu dimer complexes.</text>
</comment>
<dbReference type="CDD" id="cd03707">
    <property type="entry name" value="EFTU_III"/>
    <property type="match status" value="1"/>
</dbReference>
<keyword evidence="5 13" id="KW-0378">Hydrolase</keyword>
<dbReference type="InterPro" id="IPR027417">
    <property type="entry name" value="P-loop_NTPase"/>
</dbReference>
<dbReference type="NCBIfam" id="NF009372">
    <property type="entry name" value="PRK12735.1"/>
    <property type="match status" value="1"/>
</dbReference>
<dbReference type="Proteomes" id="UP000033591">
    <property type="component" value="Unassembled WGS sequence"/>
</dbReference>
<dbReference type="CDD" id="cd01884">
    <property type="entry name" value="EF_Tu"/>
    <property type="match status" value="1"/>
</dbReference>